<organism evidence="3 4">
    <name type="scientific">Blattamonas nauphoetae</name>
    <dbReference type="NCBI Taxonomy" id="2049346"/>
    <lineage>
        <taxon>Eukaryota</taxon>
        <taxon>Metamonada</taxon>
        <taxon>Preaxostyla</taxon>
        <taxon>Oxymonadida</taxon>
        <taxon>Blattamonas</taxon>
    </lineage>
</organism>
<feature type="region of interest" description="Disordered" evidence="2">
    <location>
        <begin position="154"/>
        <end position="176"/>
    </location>
</feature>
<dbReference type="Gene3D" id="2.60.120.920">
    <property type="match status" value="1"/>
</dbReference>
<comment type="caution">
    <text evidence="3">The sequence shown here is derived from an EMBL/GenBank/DDBJ whole genome shotgun (WGS) entry which is preliminary data.</text>
</comment>
<dbReference type="Proteomes" id="UP001281761">
    <property type="component" value="Unassembled WGS sequence"/>
</dbReference>
<reference evidence="3 4" key="1">
    <citation type="journal article" date="2022" name="bioRxiv">
        <title>Genomics of Preaxostyla Flagellates Illuminates Evolutionary Transitions and the Path Towards Mitochondrial Loss.</title>
        <authorList>
            <person name="Novak L.V.F."/>
            <person name="Treitli S.C."/>
            <person name="Pyrih J."/>
            <person name="Halakuc P."/>
            <person name="Pipaliya S.V."/>
            <person name="Vacek V."/>
            <person name="Brzon O."/>
            <person name="Soukal P."/>
            <person name="Eme L."/>
            <person name="Dacks J.B."/>
            <person name="Karnkowska A."/>
            <person name="Elias M."/>
            <person name="Hampl V."/>
        </authorList>
    </citation>
    <scope>NUCLEOTIDE SEQUENCE [LARGE SCALE GENOMIC DNA]</scope>
    <source>
        <strain evidence="3">NAU3</strain>
        <tissue evidence="3">Gut</tissue>
    </source>
</reference>
<dbReference type="EMBL" id="JARBJD010000104">
    <property type="protein sequence ID" value="KAK2952367.1"/>
    <property type="molecule type" value="Genomic_DNA"/>
</dbReference>
<gene>
    <name evidence="3" type="ORF">BLNAU_12629</name>
</gene>
<feature type="coiled-coil region" evidence="1">
    <location>
        <begin position="110"/>
        <end position="147"/>
    </location>
</feature>
<feature type="compositionally biased region" description="Polar residues" evidence="2">
    <location>
        <begin position="160"/>
        <end position="171"/>
    </location>
</feature>
<evidence type="ECO:0000256" key="2">
    <source>
        <dbReference type="SAM" id="MobiDB-lite"/>
    </source>
</evidence>
<proteinExistence type="predicted"/>
<name>A0ABQ9XLU6_9EUKA</name>
<evidence type="ECO:0000313" key="4">
    <source>
        <dbReference type="Proteomes" id="UP001281761"/>
    </source>
</evidence>
<accession>A0ABQ9XLU6</accession>
<evidence type="ECO:0000313" key="3">
    <source>
        <dbReference type="EMBL" id="KAK2952367.1"/>
    </source>
</evidence>
<dbReference type="InterPro" id="IPR043136">
    <property type="entry name" value="B30.2/SPRY_sf"/>
</dbReference>
<keyword evidence="4" id="KW-1185">Reference proteome</keyword>
<protein>
    <submittedName>
        <fullName evidence="3">Uncharacterized protein</fullName>
    </submittedName>
</protein>
<keyword evidence="1" id="KW-0175">Coiled coil</keyword>
<sequence>MDTIEILRALTKHPEQTISHHAFIALQLSCTRLLEDNDMESLLGSNIVEAICDQIQSLVPGPTRNSAFALIETICIKMDNLSEEDIIQLNSQVILDEDTTRAKERVRTLKHTTREQREKLEKILKQKEHQEQQAQKYIAILSHLEAEQLTLDHPDICQSPHANPTSTSSPKTTERSLIPTQIESARSTELPSPVKANVKITLPNDLTRIPWMPFDSSTYHFENNRVSKMHRTHGCLVSSVFMKGLYVFYLRFESISGQFVLGIIDPCEVEDAKTKNFGDMTTGIGYSLATTFTVRNQKYVTGGHEKFVPGDEISLIVDTRNRDDDKRIMAITRNGVVQSTALSSLPAQFSLVLSMGKRGTTATIHGMRRGKDTIKGYENIRDGTES</sequence>
<evidence type="ECO:0000256" key="1">
    <source>
        <dbReference type="SAM" id="Coils"/>
    </source>
</evidence>